<evidence type="ECO:0000313" key="2">
    <source>
        <dbReference type="EMBL" id="CAK9020664.1"/>
    </source>
</evidence>
<feature type="region of interest" description="Disordered" evidence="1">
    <location>
        <begin position="288"/>
        <end position="321"/>
    </location>
</feature>
<evidence type="ECO:0000313" key="3">
    <source>
        <dbReference type="Proteomes" id="UP001642464"/>
    </source>
</evidence>
<protein>
    <submittedName>
        <fullName evidence="2">Exoglucanase 2</fullName>
    </submittedName>
</protein>
<proteinExistence type="predicted"/>
<name>A0ABP0K3D4_9DINO</name>
<comment type="caution">
    <text evidence="2">The sequence shown here is derived from an EMBL/GenBank/DDBJ whole genome shotgun (WGS) entry which is preliminary data.</text>
</comment>
<sequence length="374" mass="41141">MYHAAAFLSGAWLQNKCSSCQLPSLQRAQDPRSRVRVSVRLHGAATPRLESGLLWRQQPCVEVTLGAMTKESEPAEWVAQTPTFGERAKASLGTAPQSPEECPWHFGDTMVFTVHQDEWADASVTFRLHAKKDLHLGFFQLDLQKAMPLGCCSLDLRRRVLPMCRRVEGRGKREKAKAEVLSSSPVEWWESEEISLPLVTSEGADAEAWLLVSFLVSVPSGPGPSQAAEAVSGVLQKVSSTVSETMSHLGHLGATRCCSPSSRHRPESIVASVPVIGGHARSELQRAEVVGKEEPRLESHEPAPEPPTLSAPFRSSTPWAPTWSPEPIQGCAWVEGQPVFRFQPPSSLLHQPVLLPVHQPGLRWPPRSPTYHRP</sequence>
<dbReference type="Proteomes" id="UP001642464">
    <property type="component" value="Unassembled WGS sequence"/>
</dbReference>
<feature type="compositionally biased region" description="Basic and acidic residues" evidence="1">
    <location>
        <begin position="288"/>
        <end position="303"/>
    </location>
</feature>
<dbReference type="EMBL" id="CAXAMM010009535">
    <property type="protein sequence ID" value="CAK9020664.1"/>
    <property type="molecule type" value="Genomic_DNA"/>
</dbReference>
<gene>
    <name evidence="2" type="ORF">SCF082_LOCUS15000</name>
</gene>
<accession>A0ABP0K3D4</accession>
<organism evidence="2 3">
    <name type="scientific">Durusdinium trenchii</name>
    <dbReference type="NCBI Taxonomy" id="1381693"/>
    <lineage>
        <taxon>Eukaryota</taxon>
        <taxon>Sar</taxon>
        <taxon>Alveolata</taxon>
        <taxon>Dinophyceae</taxon>
        <taxon>Suessiales</taxon>
        <taxon>Symbiodiniaceae</taxon>
        <taxon>Durusdinium</taxon>
    </lineage>
</organism>
<evidence type="ECO:0000256" key="1">
    <source>
        <dbReference type="SAM" id="MobiDB-lite"/>
    </source>
</evidence>
<keyword evidence="3" id="KW-1185">Reference proteome</keyword>
<reference evidence="2 3" key="1">
    <citation type="submission" date="2024-02" db="EMBL/GenBank/DDBJ databases">
        <authorList>
            <person name="Chen Y."/>
            <person name="Shah S."/>
            <person name="Dougan E. K."/>
            <person name="Thang M."/>
            <person name="Chan C."/>
        </authorList>
    </citation>
    <scope>NUCLEOTIDE SEQUENCE [LARGE SCALE GENOMIC DNA]</scope>
</reference>